<reference evidence="1" key="2">
    <citation type="submission" date="2021-03" db="UniProtKB">
        <authorList>
            <consortium name="EnsemblPlants"/>
        </authorList>
    </citation>
    <scope>IDENTIFICATION</scope>
</reference>
<name>A0A803NSR7_CANSA</name>
<dbReference type="EMBL" id="UZAU01000168">
    <property type="status" value="NOT_ANNOTATED_CDS"/>
    <property type="molecule type" value="Genomic_DNA"/>
</dbReference>
<dbReference type="AlphaFoldDB" id="A0A803NSR7"/>
<proteinExistence type="predicted"/>
<reference evidence="1" key="1">
    <citation type="submission" date="2018-11" db="EMBL/GenBank/DDBJ databases">
        <authorList>
            <person name="Grassa J C."/>
        </authorList>
    </citation>
    <scope>NUCLEOTIDE SEQUENCE [LARGE SCALE GENOMIC DNA]</scope>
</reference>
<dbReference type="Gramene" id="evm.model.02.1225">
    <property type="protein sequence ID" value="cds.evm.model.02.1225"/>
    <property type="gene ID" value="evm.TU.02.1225"/>
</dbReference>
<accession>A0A803NSR7</accession>
<dbReference type="Proteomes" id="UP000596661">
    <property type="component" value="Chromosome 2"/>
</dbReference>
<sequence>MFRAAIEKEKCLSFLEYFPSTDFLSADLGNNPSFVWRSIWDAQRLVRLGAVRTIGNGESTSILSHPWLPDPKNQYVTSIHSGLLNNSVSSLIDVHSCYWDRDVIQDLFHTRDAKLILGSYSYEVVARDSSGRLIEAKTGYQTGAYSAETIEAMGIKEALI</sequence>
<evidence type="ECO:0000313" key="1">
    <source>
        <dbReference type="EnsemblPlants" id="cds.evm.model.02.1225"/>
    </source>
</evidence>
<dbReference type="OMA" id="FHTRDAK"/>
<organism evidence="1 2">
    <name type="scientific">Cannabis sativa</name>
    <name type="common">Hemp</name>
    <name type="synonym">Marijuana</name>
    <dbReference type="NCBI Taxonomy" id="3483"/>
    <lineage>
        <taxon>Eukaryota</taxon>
        <taxon>Viridiplantae</taxon>
        <taxon>Streptophyta</taxon>
        <taxon>Embryophyta</taxon>
        <taxon>Tracheophyta</taxon>
        <taxon>Spermatophyta</taxon>
        <taxon>Magnoliopsida</taxon>
        <taxon>eudicotyledons</taxon>
        <taxon>Gunneridae</taxon>
        <taxon>Pentapetalae</taxon>
        <taxon>rosids</taxon>
        <taxon>fabids</taxon>
        <taxon>Rosales</taxon>
        <taxon>Cannabaceae</taxon>
        <taxon>Cannabis</taxon>
    </lineage>
</organism>
<protein>
    <submittedName>
        <fullName evidence="1">Uncharacterized protein</fullName>
    </submittedName>
</protein>
<keyword evidence="2" id="KW-1185">Reference proteome</keyword>
<dbReference type="EnsemblPlants" id="evm.model.02.1225">
    <property type="protein sequence ID" value="cds.evm.model.02.1225"/>
    <property type="gene ID" value="evm.TU.02.1225"/>
</dbReference>
<evidence type="ECO:0000313" key="2">
    <source>
        <dbReference type="Proteomes" id="UP000596661"/>
    </source>
</evidence>